<dbReference type="GO" id="GO:0046872">
    <property type="term" value="F:metal ion binding"/>
    <property type="evidence" value="ECO:0007669"/>
    <property type="project" value="InterPro"/>
</dbReference>
<name>A0A455T0K1_9CHLR</name>
<dbReference type="AlphaFoldDB" id="A0A455T0K1"/>
<evidence type="ECO:0000313" key="5">
    <source>
        <dbReference type="EMBL" id="BBH91935.1"/>
    </source>
</evidence>
<organism evidence="5">
    <name type="scientific">Thermogemmatispora argillosa</name>
    <dbReference type="NCBI Taxonomy" id="2045280"/>
    <lineage>
        <taxon>Bacteria</taxon>
        <taxon>Bacillati</taxon>
        <taxon>Chloroflexota</taxon>
        <taxon>Ktedonobacteria</taxon>
        <taxon>Thermogemmatisporales</taxon>
        <taxon>Thermogemmatisporaceae</taxon>
        <taxon>Thermogemmatispora</taxon>
    </lineage>
</organism>
<feature type="domain" description="Peptidase M16 N-terminal" evidence="3">
    <location>
        <begin position="23"/>
        <end position="155"/>
    </location>
</feature>
<dbReference type="InterPro" id="IPR050361">
    <property type="entry name" value="MPP/UQCRC_Complex"/>
</dbReference>
<dbReference type="SUPFAM" id="SSF63411">
    <property type="entry name" value="LuxS/MPP-like metallohydrolase"/>
    <property type="match status" value="2"/>
</dbReference>
<dbReference type="PROSITE" id="PS00143">
    <property type="entry name" value="INSULINASE"/>
    <property type="match status" value="1"/>
</dbReference>
<dbReference type="InterPro" id="IPR001431">
    <property type="entry name" value="Pept_M16_Zn_BS"/>
</dbReference>
<dbReference type="GO" id="GO:0004222">
    <property type="term" value="F:metalloendopeptidase activity"/>
    <property type="evidence" value="ECO:0007669"/>
    <property type="project" value="InterPro"/>
</dbReference>
<dbReference type="Pfam" id="PF05193">
    <property type="entry name" value="Peptidase_M16_C"/>
    <property type="match status" value="1"/>
</dbReference>
<dbReference type="PANTHER" id="PTHR11851:SF49">
    <property type="entry name" value="MITOCHONDRIAL-PROCESSING PEPTIDASE SUBUNIT ALPHA"/>
    <property type="match status" value="1"/>
</dbReference>
<dbReference type="InterPro" id="IPR011765">
    <property type="entry name" value="Pept_M16_N"/>
</dbReference>
<gene>
    <name evidence="5" type="ORF">KTA_01340</name>
</gene>
<evidence type="ECO:0000256" key="2">
    <source>
        <dbReference type="RuleBase" id="RU004447"/>
    </source>
</evidence>
<dbReference type="InterPro" id="IPR007863">
    <property type="entry name" value="Peptidase_M16_C"/>
</dbReference>
<reference evidence="5" key="1">
    <citation type="submission" date="2018-12" db="EMBL/GenBank/DDBJ databases">
        <title>Novel natural products biosynthetic potential of the class Ktedonobacteria.</title>
        <authorList>
            <person name="Zheng Y."/>
            <person name="Saitou A."/>
            <person name="Wang C.M."/>
            <person name="Toyoda A."/>
            <person name="Minakuchi Y."/>
            <person name="Sekiguchi Y."/>
            <person name="Ueda K."/>
            <person name="Takano H."/>
            <person name="Sakai Y."/>
            <person name="Yokota A."/>
            <person name="Yabe S."/>
        </authorList>
    </citation>
    <scope>NUCLEOTIDE SEQUENCE</scope>
    <source>
        <strain evidence="5">A3-2</strain>
    </source>
</reference>
<protein>
    <submittedName>
        <fullName evidence="5">Peptidase M16</fullName>
    </submittedName>
</protein>
<dbReference type="EMBL" id="AP019377">
    <property type="protein sequence ID" value="BBH91935.1"/>
    <property type="molecule type" value="Genomic_DNA"/>
</dbReference>
<evidence type="ECO:0000256" key="1">
    <source>
        <dbReference type="ARBA" id="ARBA00007261"/>
    </source>
</evidence>
<dbReference type="PANTHER" id="PTHR11851">
    <property type="entry name" value="METALLOPROTEASE"/>
    <property type="match status" value="1"/>
</dbReference>
<dbReference type="Gene3D" id="3.30.830.10">
    <property type="entry name" value="Metalloenzyme, LuxS/M16 peptidase-like"/>
    <property type="match status" value="2"/>
</dbReference>
<evidence type="ECO:0000259" key="3">
    <source>
        <dbReference type="Pfam" id="PF00675"/>
    </source>
</evidence>
<evidence type="ECO:0000259" key="4">
    <source>
        <dbReference type="Pfam" id="PF05193"/>
    </source>
</evidence>
<accession>A0A455T0K1</accession>
<feature type="domain" description="Peptidase M16 C-terminal" evidence="4">
    <location>
        <begin position="167"/>
        <end position="341"/>
    </location>
</feature>
<dbReference type="Pfam" id="PF00675">
    <property type="entry name" value="Peptidase_M16"/>
    <property type="match status" value="1"/>
</dbReference>
<proteinExistence type="inferred from homology"/>
<sequence>MQYERTTLPNGLRLLTMCVPGIRSASIAFFFAAGSRYEPDHLAGISHFIEHMLFKGSKNYPSARILSETIEGVGGVFNGSTGKELTSYTARVPCEHLDVVIEVLADMIRHPLFDPQEIEKERQVIIEELSATRDDPQEWSGLLLDQIMWPGLPLGRDDAGRDETVATISRQDMLTYLEQFYRPNALVVSVVGNFHHARVQELIEWLFRDWEPRPLRTWTPCPPPRDVPPVAVVYKETEQTNLSLGTLGVAHSSPDYYALMLLNAILGEGMSSRLFQSIREERGLAYDIGSYTSSYYETGNLVVSAGVDPSQTEAALRAIVQELNRLCEVPVSAAELERFKAYVCGGLILGLESTQQVASWLASQECLLGRVVDVDEMIRHIQAVTPQDLQRVARTCFAPEWRRLALIGPEDPRQIDHFQKLLTAA</sequence>
<dbReference type="InterPro" id="IPR011249">
    <property type="entry name" value="Metalloenz_LuxS/M16"/>
</dbReference>
<dbReference type="GO" id="GO:0006508">
    <property type="term" value="P:proteolysis"/>
    <property type="evidence" value="ECO:0007669"/>
    <property type="project" value="InterPro"/>
</dbReference>
<comment type="similarity">
    <text evidence="1 2">Belongs to the peptidase M16 family.</text>
</comment>